<dbReference type="InterPro" id="IPR008551">
    <property type="entry name" value="TANGO2"/>
</dbReference>
<dbReference type="Pfam" id="PF05742">
    <property type="entry name" value="TANGO2"/>
    <property type="match status" value="1"/>
</dbReference>
<protein>
    <recommendedName>
        <fullName evidence="3">Transport and Golgi organization protein 2 homolog</fullName>
    </recommendedName>
</protein>
<gene>
    <name evidence="1" type="ORF">ABMA28_008856</name>
</gene>
<dbReference type="PANTHER" id="PTHR17985:SF8">
    <property type="entry name" value="TRANSPORT AND GOLGI ORGANIZATION PROTEIN 2 HOMOLOG"/>
    <property type="match status" value="1"/>
</dbReference>
<evidence type="ECO:0000313" key="2">
    <source>
        <dbReference type="Proteomes" id="UP001549921"/>
    </source>
</evidence>
<evidence type="ECO:0000313" key="1">
    <source>
        <dbReference type="EMBL" id="KAL0818383.1"/>
    </source>
</evidence>
<evidence type="ECO:0008006" key="3">
    <source>
        <dbReference type="Google" id="ProtNLM"/>
    </source>
</evidence>
<name>A0ABD0SEY3_LOXSC</name>
<dbReference type="EMBL" id="JBEDNZ010000022">
    <property type="protein sequence ID" value="KAL0818383.1"/>
    <property type="molecule type" value="Genomic_DNA"/>
</dbReference>
<accession>A0ABD0SEY3</accession>
<dbReference type="PANTHER" id="PTHR17985">
    <property type="entry name" value="SER/THR-RICH PROTEIN T10 IN DGCR REGION"/>
    <property type="match status" value="1"/>
</dbReference>
<reference evidence="1 2" key="1">
    <citation type="submission" date="2024-06" db="EMBL/GenBank/DDBJ databases">
        <title>A chromosome-level genome assembly of beet webworm, Loxostege sticticalis.</title>
        <authorList>
            <person name="Zhang Y."/>
        </authorList>
    </citation>
    <scope>NUCLEOTIDE SEQUENCE [LARGE SCALE GENOMIC DNA]</scope>
    <source>
        <strain evidence="1">AQ028</strain>
        <tissue evidence="1">Male pupae</tissue>
    </source>
</reference>
<dbReference type="AlphaFoldDB" id="A0ABD0SEY3"/>
<sequence>MCILFLYVGSKDDSGDYSLILASNRDEYYDRPASNMVSWEEDPSVYGGRDLQEGCNTGTWLALSPVRKKLGVLLNLPGSTKPGAKSRGKLVADYVKSNLNTKEYIDNMGSYIEECNEFVLITVEFGESIPSVQSYSNASNSLSKHNDACLGFGNSLPDQPLKKVEAGRQKLEEICSKYNKIEQKEQLVNELLMSLLKSKEMHLPDPELEKRKPDLFKQLSSIFVCIPPGRYGTRTHTLILVTKGGHVETIEVSMLPPIDPLNPKWQKTEYKFDL</sequence>
<proteinExistence type="predicted"/>
<dbReference type="Proteomes" id="UP001549921">
    <property type="component" value="Unassembled WGS sequence"/>
</dbReference>
<comment type="caution">
    <text evidence="1">The sequence shown here is derived from an EMBL/GenBank/DDBJ whole genome shotgun (WGS) entry which is preliminary data.</text>
</comment>
<organism evidence="1 2">
    <name type="scientific">Loxostege sticticalis</name>
    <name type="common">Beet webworm moth</name>
    <dbReference type="NCBI Taxonomy" id="481309"/>
    <lineage>
        <taxon>Eukaryota</taxon>
        <taxon>Metazoa</taxon>
        <taxon>Ecdysozoa</taxon>
        <taxon>Arthropoda</taxon>
        <taxon>Hexapoda</taxon>
        <taxon>Insecta</taxon>
        <taxon>Pterygota</taxon>
        <taxon>Neoptera</taxon>
        <taxon>Endopterygota</taxon>
        <taxon>Lepidoptera</taxon>
        <taxon>Glossata</taxon>
        <taxon>Ditrysia</taxon>
        <taxon>Pyraloidea</taxon>
        <taxon>Crambidae</taxon>
        <taxon>Pyraustinae</taxon>
        <taxon>Loxostege</taxon>
    </lineage>
</organism>